<name>A0A0R3PTJ4_ANGCS</name>
<dbReference type="AlphaFoldDB" id="A0A0R3PTJ4"/>
<gene>
    <name evidence="1" type="ORF">ACOC_LOCUS9111</name>
</gene>
<keyword evidence="2" id="KW-1185">Reference proteome</keyword>
<dbReference type="WBParaSite" id="ACOC_0000911001-mRNA-1">
    <property type="protein sequence ID" value="ACOC_0000911001-mRNA-1"/>
    <property type="gene ID" value="ACOC_0000911001"/>
</dbReference>
<organism evidence="3">
    <name type="scientific">Angiostrongylus costaricensis</name>
    <name type="common">Nematode worm</name>
    <dbReference type="NCBI Taxonomy" id="334426"/>
    <lineage>
        <taxon>Eukaryota</taxon>
        <taxon>Metazoa</taxon>
        <taxon>Ecdysozoa</taxon>
        <taxon>Nematoda</taxon>
        <taxon>Chromadorea</taxon>
        <taxon>Rhabditida</taxon>
        <taxon>Rhabditina</taxon>
        <taxon>Rhabditomorpha</taxon>
        <taxon>Strongyloidea</taxon>
        <taxon>Metastrongylidae</taxon>
        <taxon>Angiostrongylus</taxon>
    </lineage>
</organism>
<evidence type="ECO:0000313" key="1">
    <source>
        <dbReference type="EMBL" id="VDM60696.1"/>
    </source>
</evidence>
<sequence length="90" mass="9550">MGLDDYVAFVQVQIVENAVLSGTAGSLIPSVPTAASQTTISNANNLNPPGAKVFARLSPPQAAAAFVDQREIFQHATSLIPERWWISDIG</sequence>
<evidence type="ECO:0000313" key="3">
    <source>
        <dbReference type="WBParaSite" id="ACOC_0000911001-mRNA-1"/>
    </source>
</evidence>
<accession>A0A0R3PTJ4</accession>
<reference evidence="3" key="1">
    <citation type="submission" date="2017-02" db="UniProtKB">
        <authorList>
            <consortium name="WormBaseParasite"/>
        </authorList>
    </citation>
    <scope>IDENTIFICATION</scope>
</reference>
<dbReference type="Proteomes" id="UP000267027">
    <property type="component" value="Unassembled WGS sequence"/>
</dbReference>
<proteinExistence type="predicted"/>
<evidence type="ECO:0000313" key="2">
    <source>
        <dbReference type="Proteomes" id="UP000267027"/>
    </source>
</evidence>
<protein>
    <submittedName>
        <fullName evidence="3">Coat protein</fullName>
    </submittedName>
</protein>
<dbReference type="EMBL" id="UYYA01004249">
    <property type="protein sequence ID" value="VDM60696.1"/>
    <property type="molecule type" value="Genomic_DNA"/>
</dbReference>
<reference evidence="1 2" key="2">
    <citation type="submission" date="2018-11" db="EMBL/GenBank/DDBJ databases">
        <authorList>
            <consortium name="Pathogen Informatics"/>
        </authorList>
    </citation>
    <scope>NUCLEOTIDE SEQUENCE [LARGE SCALE GENOMIC DNA]</scope>
    <source>
        <strain evidence="1 2">Costa Rica</strain>
    </source>
</reference>